<gene>
    <name evidence="1" type="ORF">S01H4_21599</name>
</gene>
<comment type="caution">
    <text evidence="1">The sequence shown here is derived from an EMBL/GenBank/DDBJ whole genome shotgun (WGS) entry which is preliminary data.</text>
</comment>
<accession>X1AGP2</accession>
<protein>
    <submittedName>
        <fullName evidence="1">Uncharacterized protein</fullName>
    </submittedName>
</protein>
<sequence length="58" mass="6590">MVNKKNIILRDLGLSYIKRALKVINGPVLVSAFFTRECNYNCHYCATSKSKKNPDISI</sequence>
<dbReference type="SUPFAM" id="SSF102114">
    <property type="entry name" value="Radical SAM enzymes"/>
    <property type="match status" value="1"/>
</dbReference>
<proteinExistence type="predicted"/>
<organism evidence="1">
    <name type="scientific">marine sediment metagenome</name>
    <dbReference type="NCBI Taxonomy" id="412755"/>
    <lineage>
        <taxon>unclassified sequences</taxon>
        <taxon>metagenomes</taxon>
        <taxon>ecological metagenomes</taxon>
    </lineage>
</organism>
<dbReference type="AlphaFoldDB" id="X1AGP2"/>
<dbReference type="EMBL" id="BART01009798">
    <property type="protein sequence ID" value="GAG81114.1"/>
    <property type="molecule type" value="Genomic_DNA"/>
</dbReference>
<evidence type="ECO:0000313" key="1">
    <source>
        <dbReference type="EMBL" id="GAG81114.1"/>
    </source>
</evidence>
<feature type="non-terminal residue" evidence="1">
    <location>
        <position position="58"/>
    </location>
</feature>
<name>X1AGP2_9ZZZZ</name>
<reference evidence="1" key="1">
    <citation type="journal article" date="2014" name="Front. Microbiol.">
        <title>High frequency of phylogenetically diverse reductive dehalogenase-homologous genes in deep subseafloor sedimentary metagenomes.</title>
        <authorList>
            <person name="Kawai M."/>
            <person name="Futagami T."/>
            <person name="Toyoda A."/>
            <person name="Takaki Y."/>
            <person name="Nishi S."/>
            <person name="Hori S."/>
            <person name="Arai W."/>
            <person name="Tsubouchi T."/>
            <person name="Morono Y."/>
            <person name="Uchiyama I."/>
            <person name="Ito T."/>
            <person name="Fujiyama A."/>
            <person name="Inagaki F."/>
            <person name="Takami H."/>
        </authorList>
    </citation>
    <scope>NUCLEOTIDE SEQUENCE</scope>
    <source>
        <strain evidence="1">Expedition CK06-06</strain>
    </source>
</reference>
<dbReference type="InterPro" id="IPR058240">
    <property type="entry name" value="rSAM_sf"/>
</dbReference>